<name>A0AAT9GUY7_9CREN</name>
<reference evidence="1" key="1">
    <citation type="submission" date="2024-03" db="EMBL/GenBank/DDBJ databases">
        <title>Complete genome sequence of Sulfurisphaera javensis strain KD-1.</title>
        <authorList>
            <person name="Sakai H."/>
            <person name="Nur N."/>
            <person name="Suwanto A."/>
            <person name="Kurosawa N."/>
        </authorList>
    </citation>
    <scope>NUCLEOTIDE SEQUENCE</scope>
    <source>
        <strain evidence="1">KD-1</strain>
    </source>
</reference>
<evidence type="ECO:0000313" key="1">
    <source>
        <dbReference type="EMBL" id="BFH74705.1"/>
    </source>
</evidence>
<gene>
    <name evidence="1" type="ORF">SJAV_26490</name>
</gene>
<proteinExistence type="predicted"/>
<dbReference type="EMBL" id="AP031322">
    <property type="protein sequence ID" value="BFH74705.1"/>
    <property type="molecule type" value="Genomic_DNA"/>
</dbReference>
<dbReference type="GeneID" id="92355603"/>
<dbReference type="KEGG" id="sjv:SJAV_26490"/>
<organism evidence="1">
    <name type="scientific">Sulfurisphaera javensis</name>
    <dbReference type="NCBI Taxonomy" id="2049879"/>
    <lineage>
        <taxon>Archaea</taxon>
        <taxon>Thermoproteota</taxon>
        <taxon>Thermoprotei</taxon>
        <taxon>Sulfolobales</taxon>
        <taxon>Sulfolobaceae</taxon>
        <taxon>Sulfurisphaera</taxon>
    </lineage>
</organism>
<dbReference type="AlphaFoldDB" id="A0AAT9GUY7"/>
<protein>
    <submittedName>
        <fullName evidence="1">Uncharacterized protein</fullName>
    </submittedName>
</protein>
<dbReference type="RefSeq" id="WP_369610188.1">
    <property type="nucleotide sequence ID" value="NZ_AP031322.1"/>
</dbReference>
<accession>A0AAT9GUY7</accession>
<sequence length="265" mass="31089">MNPLTSSHIKLVSYIIYRLSKEEEIPISEINDKFKKTFRNNVLDVVNNLFVQNGTVEIQGDKLVRGKAYSLGKDRYVPQAKYVIKESETGNKTWSYTYLFTPFTKLERLFATIRDFYKPLPPTIVKCRKISIIDPLNLGNVNYECEAHQKDNMMIFDVTFNPPLQAGQFAKIKFFSWIKHYYGVTVKEIIERYGIDYSFENILISSPLYYLQFRLELPWKPSLIQVDNSTKTPFQYNMKSIGNVYIFDIFNPPPATYSFMWRPPS</sequence>